<evidence type="ECO:0000313" key="2">
    <source>
        <dbReference type="Proteomes" id="UP000286246"/>
    </source>
</evidence>
<dbReference type="Pfam" id="PF16389">
    <property type="entry name" value="DUF4998"/>
    <property type="match status" value="1"/>
</dbReference>
<dbReference type="EMBL" id="RAPY01000001">
    <property type="protein sequence ID" value="RKE57513.1"/>
    <property type="molecule type" value="Genomic_DNA"/>
</dbReference>
<reference evidence="1 2" key="1">
    <citation type="submission" date="2018-09" db="EMBL/GenBank/DDBJ databases">
        <title>Genomic Encyclopedia of Type Strains, Phase III (KMG-III): the genomes of soil and plant-associated and newly described type strains.</title>
        <authorList>
            <person name="Whitman W."/>
        </authorList>
    </citation>
    <scope>NUCLEOTIDE SEQUENCE [LARGE SCALE GENOMIC DNA]</scope>
    <source>
        <strain evidence="1 2">CECT 7938</strain>
    </source>
</reference>
<gene>
    <name evidence="1" type="ORF">DFQ12_2401</name>
</gene>
<dbReference type="Proteomes" id="UP000286246">
    <property type="component" value="Unassembled WGS sequence"/>
</dbReference>
<accession>A0A420BL85</accession>
<dbReference type="PROSITE" id="PS51257">
    <property type="entry name" value="PROKAR_LIPOPROTEIN"/>
    <property type="match status" value="1"/>
</dbReference>
<comment type="caution">
    <text evidence="1">The sequence shown here is derived from an EMBL/GenBank/DDBJ whole genome shotgun (WGS) entry which is preliminary data.</text>
</comment>
<organism evidence="1 2">
    <name type="scientific">Sphingobacterium detergens</name>
    <dbReference type="NCBI Taxonomy" id="1145106"/>
    <lineage>
        <taxon>Bacteria</taxon>
        <taxon>Pseudomonadati</taxon>
        <taxon>Bacteroidota</taxon>
        <taxon>Sphingobacteriia</taxon>
        <taxon>Sphingobacteriales</taxon>
        <taxon>Sphingobacteriaceae</taxon>
        <taxon>Sphingobacterium</taxon>
    </lineage>
</organism>
<dbReference type="RefSeq" id="WP_208642510.1">
    <property type="nucleotide sequence ID" value="NZ_RAPY01000001.1"/>
</dbReference>
<name>A0A420BL85_SPHD1</name>
<dbReference type="AlphaFoldDB" id="A0A420BL85"/>
<protein>
    <submittedName>
        <fullName evidence="1">Uncharacterized protein DUF4998</fullName>
    </submittedName>
</protein>
<evidence type="ECO:0000313" key="1">
    <source>
        <dbReference type="EMBL" id="RKE57513.1"/>
    </source>
</evidence>
<sequence>MKTKNKFRKIAGFLVVLTLMAFSFSCKKMYDNIKPYAEETVYPQRYDTIAAKIGYERVEIDLIKAGRIPSSQIRMGKSKKTIVEYDNQKITIDSLVSWLNIKGLKQSKLYRFKVYTIDEFENKSVPQQIAVIPFTESDVKNLVIASPRIMTSPNAMVIDWTSSLSSILLTYKSLSFEYKDKTGKVITGTRGTSPRIFAANLNPGSTVAMKLSYNVIPKVGGQEIVDSITYTQTLDITLPTGETTFNPTERDILVANGVTTFNANVAAGIKKLTFPIHTNSLQDLFYFSNVTELDLTGGELFNVKTLDYNRNSVVKTIGGGKFQPFIRHVSTISNANAQAMLDLLDLGIIKKIKYIPNSLGIDELLKRYDSKNIVEWVTPPDESLIPMNFFLDGKIQDNNWATDIVNPATDAPAGTAIVNPMKITLKAASASFVFTLPKEYRFNIANYKYLKFKVYAPDKSKFTGSYSAFQKLWPRFMNYMWAFSSESAFGQEYWELDRNATPIPDSDLTKWKDVTIDLSSAKDKHNRVIVINIGGEPGGTFSPPADITYYFANFRFSK</sequence>
<proteinExistence type="predicted"/>
<keyword evidence="2" id="KW-1185">Reference proteome</keyword>